<keyword evidence="4" id="KW-0418">Kinase</keyword>
<dbReference type="GO" id="GO:0016301">
    <property type="term" value="F:kinase activity"/>
    <property type="evidence" value="ECO:0007669"/>
    <property type="project" value="UniProtKB-KW"/>
</dbReference>
<feature type="region of interest" description="Disordered" evidence="2">
    <location>
        <begin position="139"/>
        <end position="194"/>
    </location>
</feature>
<keyword evidence="1" id="KW-0175">Coiled coil</keyword>
<dbReference type="Pfam" id="PF10159">
    <property type="entry name" value="MMtag"/>
    <property type="match status" value="1"/>
</dbReference>
<name>A0A443HMC3_BYSSP</name>
<evidence type="ECO:0000313" key="5">
    <source>
        <dbReference type="Proteomes" id="UP000283841"/>
    </source>
</evidence>
<dbReference type="Proteomes" id="UP000283841">
    <property type="component" value="Unassembled WGS sequence"/>
</dbReference>
<feature type="domain" description="Multiple myeloma tumor-associated protein 2-like N-terminal" evidence="3">
    <location>
        <begin position="11"/>
        <end position="89"/>
    </location>
</feature>
<evidence type="ECO:0000313" key="4">
    <source>
        <dbReference type="EMBL" id="RWQ92956.1"/>
    </source>
</evidence>
<dbReference type="PANTHER" id="PTHR14580">
    <property type="entry name" value="MULTIPLE MYELOMA TUMOR-ASSOCIATED PROTEIN 2 FAMILY MEMBER"/>
    <property type="match status" value="1"/>
</dbReference>
<evidence type="ECO:0000256" key="2">
    <source>
        <dbReference type="SAM" id="MobiDB-lite"/>
    </source>
</evidence>
<dbReference type="VEuPathDB" id="FungiDB:C8Q69DRAFT_509537"/>
<dbReference type="InterPro" id="IPR039207">
    <property type="entry name" value="MMTAG2-like"/>
</dbReference>
<accession>A0A443HMC3</accession>
<feature type="region of interest" description="Disordered" evidence="2">
    <location>
        <begin position="88"/>
        <end position="108"/>
    </location>
</feature>
<dbReference type="RefSeq" id="XP_028482601.1">
    <property type="nucleotide sequence ID" value="XM_028633100.1"/>
</dbReference>
<protein>
    <submittedName>
        <fullName evidence="4">Kinase phosphorylation protein-domain-containing protein</fullName>
    </submittedName>
</protein>
<feature type="coiled-coil region" evidence="1">
    <location>
        <begin position="55"/>
        <end position="86"/>
    </location>
</feature>
<sequence>MDLVAGVRKEGSRGGRDSFKWSDVQQSQHRENYLGHSLMAPVGRWQNGRDLQWYAKAEDKDAEKARTEREEELRRVKEAEEEAMARALGLPVPPRSTNANLTPLGSKDVQRAIQETTGGDAEDGGKGIGFGSYGGRASGARLGPEADKLEGVGLDERPSRRDRRDRSRSPERRRDRSRDRNRERERRHHRHHHQIETIVGSQNPVNGAKKEDVLMLMTSIAGQGGITPQIIVDLIDGVAEIEVTAVDIDTTLPYG</sequence>
<dbReference type="AlphaFoldDB" id="A0A443HMC3"/>
<feature type="region of interest" description="Disordered" evidence="2">
    <location>
        <begin position="1"/>
        <end position="24"/>
    </location>
</feature>
<feature type="compositionally biased region" description="Basic and acidic residues" evidence="2">
    <location>
        <begin position="7"/>
        <end position="20"/>
    </location>
</feature>
<dbReference type="STRING" id="264951.A0A443HMC3"/>
<evidence type="ECO:0000256" key="1">
    <source>
        <dbReference type="SAM" id="Coils"/>
    </source>
</evidence>
<reference evidence="4 5" key="1">
    <citation type="journal article" date="2018" name="Front. Microbiol.">
        <title>Genomic and genetic insights into a cosmopolitan fungus, Paecilomyces variotii (Eurotiales).</title>
        <authorList>
            <person name="Urquhart A.S."/>
            <person name="Mondo S.J."/>
            <person name="Makela M.R."/>
            <person name="Hane J.K."/>
            <person name="Wiebenga A."/>
            <person name="He G."/>
            <person name="Mihaltcheva S."/>
            <person name="Pangilinan J."/>
            <person name="Lipzen A."/>
            <person name="Barry K."/>
            <person name="de Vries R.P."/>
            <person name="Grigoriev I.V."/>
            <person name="Idnurm A."/>
        </authorList>
    </citation>
    <scope>NUCLEOTIDE SEQUENCE [LARGE SCALE GENOMIC DNA]</scope>
    <source>
        <strain evidence="4 5">CBS 101075</strain>
    </source>
</reference>
<feature type="compositionally biased region" description="Basic and acidic residues" evidence="2">
    <location>
        <begin position="144"/>
        <end position="184"/>
    </location>
</feature>
<dbReference type="EMBL" id="RCNU01000011">
    <property type="protein sequence ID" value="RWQ92956.1"/>
    <property type="molecule type" value="Genomic_DNA"/>
</dbReference>
<gene>
    <name evidence="4" type="ORF">C8Q69DRAFT_509537</name>
</gene>
<proteinExistence type="predicted"/>
<keyword evidence="4" id="KW-0808">Transferase</keyword>
<evidence type="ECO:0000259" key="3">
    <source>
        <dbReference type="Pfam" id="PF10159"/>
    </source>
</evidence>
<dbReference type="PANTHER" id="PTHR14580:SF0">
    <property type="entry name" value="MULTIPLE MYELOMA TUMOR-ASSOCIATED PROTEIN 2"/>
    <property type="match status" value="1"/>
</dbReference>
<organism evidence="4 5">
    <name type="scientific">Byssochlamys spectabilis</name>
    <name type="common">Paecilomyces variotii</name>
    <dbReference type="NCBI Taxonomy" id="264951"/>
    <lineage>
        <taxon>Eukaryota</taxon>
        <taxon>Fungi</taxon>
        <taxon>Dikarya</taxon>
        <taxon>Ascomycota</taxon>
        <taxon>Pezizomycotina</taxon>
        <taxon>Eurotiomycetes</taxon>
        <taxon>Eurotiomycetidae</taxon>
        <taxon>Eurotiales</taxon>
        <taxon>Thermoascaceae</taxon>
        <taxon>Paecilomyces</taxon>
    </lineage>
</organism>
<dbReference type="GeneID" id="39602377"/>
<dbReference type="InterPro" id="IPR019315">
    <property type="entry name" value="MMTA2_N"/>
</dbReference>
<keyword evidence="5" id="KW-1185">Reference proteome</keyword>
<comment type="caution">
    <text evidence="4">The sequence shown here is derived from an EMBL/GenBank/DDBJ whole genome shotgun (WGS) entry which is preliminary data.</text>
</comment>